<dbReference type="InterPro" id="IPR028939">
    <property type="entry name" value="P5C_Rdtase_cat_N"/>
</dbReference>
<gene>
    <name evidence="3" type="ORF">GCM10022381_29960</name>
</gene>
<dbReference type="InterPro" id="IPR036291">
    <property type="entry name" value="NAD(P)-bd_dom_sf"/>
</dbReference>
<protein>
    <submittedName>
        <fullName evidence="3">NAD(P)-binding domain-containing protein</fullName>
    </submittedName>
</protein>
<comment type="caution">
    <text evidence="3">The sequence shown here is derived from an EMBL/GenBank/DDBJ whole genome shotgun (WGS) entry which is preliminary data.</text>
</comment>
<evidence type="ECO:0000313" key="4">
    <source>
        <dbReference type="Proteomes" id="UP001501803"/>
    </source>
</evidence>
<dbReference type="SUPFAM" id="SSF51735">
    <property type="entry name" value="NAD(P)-binding Rossmann-fold domains"/>
    <property type="match status" value="1"/>
</dbReference>
<dbReference type="Pfam" id="PF03807">
    <property type="entry name" value="F420_oxidored"/>
    <property type="match status" value="1"/>
</dbReference>
<reference evidence="4" key="1">
    <citation type="journal article" date="2019" name="Int. J. Syst. Evol. Microbiol.">
        <title>The Global Catalogue of Microorganisms (GCM) 10K type strain sequencing project: providing services to taxonomists for standard genome sequencing and annotation.</title>
        <authorList>
            <consortium name="The Broad Institute Genomics Platform"/>
            <consortium name="The Broad Institute Genome Sequencing Center for Infectious Disease"/>
            <person name="Wu L."/>
            <person name="Ma J."/>
        </authorList>
    </citation>
    <scope>NUCLEOTIDE SEQUENCE [LARGE SCALE GENOMIC DNA]</scope>
    <source>
        <strain evidence="4">JCM 17021</strain>
    </source>
</reference>
<evidence type="ECO:0000313" key="3">
    <source>
        <dbReference type="EMBL" id="GAA3885831.1"/>
    </source>
</evidence>
<dbReference type="Proteomes" id="UP001501803">
    <property type="component" value="Unassembled WGS sequence"/>
</dbReference>
<dbReference type="InterPro" id="IPR051267">
    <property type="entry name" value="STEAP_metalloreductase"/>
</dbReference>
<dbReference type="RefSeq" id="WP_345068158.1">
    <property type="nucleotide sequence ID" value="NZ_BAABCN010000010.1"/>
</dbReference>
<evidence type="ECO:0000256" key="1">
    <source>
        <dbReference type="ARBA" id="ARBA00023002"/>
    </source>
</evidence>
<keyword evidence="4" id="KW-1185">Reference proteome</keyword>
<organism evidence="3 4">
    <name type="scientific">Leifsonia kafniensis</name>
    <dbReference type="NCBI Taxonomy" id="475957"/>
    <lineage>
        <taxon>Bacteria</taxon>
        <taxon>Bacillati</taxon>
        <taxon>Actinomycetota</taxon>
        <taxon>Actinomycetes</taxon>
        <taxon>Micrococcales</taxon>
        <taxon>Microbacteriaceae</taxon>
        <taxon>Leifsonia</taxon>
    </lineage>
</organism>
<dbReference type="PANTHER" id="PTHR14239:SF0">
    <property type="entry name" value="F420-DEPENDENT NADP REDUCTASE"/>
    <property type="match status" value="1"/>
</dbReference>
<name>A0ABP7KR34_9MICO</name>
<accession>A0ABP7KR34</accession>
<dbReference type="EMBL" id="BAABCN010000010">
    <property type="protein sequence ID" value="GAA3885831.1"/>
    <property type="molecule type" value="Genomic_DNA"/>
</dbReference>
<dbReference type="PANTHER" id="PTHR14239">
    <property type="entry name" value="DUDULIN-RELATED"/>
    <property type="match status" value="1"/>
</dbReference>
<proteinExistence type="predicted"/>
<keyword evidence="1" id="KW-0560">Oxidoreductase</keyword>
<sequence>MATVGILGAGHVGSALARALIPRGYEVLLSNSRGPETLHSLAAGIGPKCRAVRASEAASLADWVIVSVPLHALEKIPVDELSGKIVLDTINYYPDRDGRVRALDRAEVSTSELVQRHLPGASVVKAFNHMRAQDVLLQGRSSDSARRWALVAAGDDPLAVGLVCELYDELGFDSVVIDSLAESWRIESDQPAYQRLEGASKLREELALASRASRFASDTLT</sequence>
<dbReference type="Gene3D" id="3.40.50.720">
    <property type="entry name" value="NAD(P)-binding Rossmann-like Domain"/>
    <property type="match status" value="1"/>
</dbReference>
<evidence type="ECO:0000259" key="2">
    <source>
        <dbReference type="Pfam" id="PF03807"/>
    </source>
</evidence>
<feature type="domain" description="Pyrroline-5-carboxylate reductase catalytic N-terminal" evidence="2">
    <location>
        <begin position="3"/>
        <end position="92"/>
    </location>
</feature>